<sequence length="375" mass="43279">MLQRLSILFVLLFISVHLLLGQTSTPEISYTGKPKEYVIAEIEVTGDLNNDPKILANLSGLRVGQTITVPGDDITAAIKKYWEYGLFSDVKVSASKVEGSNIYLNIYLQERPRLSSMNYLGLKKSEIEAVNDKVAMMRGSQVTPYLVTRAERFIKEHFVEKGFYNTEVDIVQRDDTSRVNHVILDVHVDKKEKVKVNYLGFEGNEAFTDNRLNRIMKKTNERKKLRNFFRTKKFVEEEYHNDLDAIIEKYNEEGYRDAYIVSDSIARNDDNTVDIEITLEEGSQYYFGEITWVGNSIYPGEYLSHNLRIQKGDIFNQTLLDERLFMDDDAVHNLYMNNGYLFSRIIPVDVKISNDTVDLEMRVYEAIRPPLTGLS</sequence>
<dbReference type="RefSeq" id="WP_227625814.1">
    <property type="nucleotide sequence ID" value="NZ_BAZW01000034.1"/>
</dbReference>
<keyword evidence="5" id="KW-1185">Reference proteome</keyword>
<name>A0A0E9M1C3_9BACT</name>
<protein>
    <recommendedName>
        <fullName evidence="3">POTRA domain-containing protein</fullName>
    </recommendedName>
</protein>
<dbReference type="InterPro" id="IPR010827">
    <property type="entry name" value="BamA/TamA_POTRA"/>
</dbReference>
<dbReference type="Pfam" id="PF07244">
    <property type="entry name" value="POTRA"/>
    <property type="match status" value="3"/>
</dbReference>
<proteinExistence type="predicted"/>
<evidence type="ECO:0000313" key="4">
    <source>
        <dbReference type="EMBL" id="GAO30935.1"/>
    </source>
</evidence>
<dbReference type="InterPro" id="IPR034746">
    <property type="entry name" value="POTRA"/>
</dbReference>
<feature type="domain" description="POTRA" evidence="3">
    <location>
        <begin position="194"/>
        <end position="282"/>
    </location>
</feature>
<feature type="domain" description="POTRA" evidence="3">
    <location>
        <begin position="37"/>
        <end position="111"/>
    </location>
</feature>
<dbReference type="GO" id="GO:0019867">
    <property type="term" value="C:outer membrane"/>
    <property type="evidence" value="ECO:0007669"/>
    <property type="project" value="InterPro"/>
</dbReference>
<dbReference type="Gene3D" id="3.10.20.310">
    <property type="entry name" value="membrane protein fhac"/>
    <property type="match status" value="3"/>
</dbReference>
<keyword evidence="2" id="KW-0472">Membrane</keyword>
<organism evidence="4 5">
    <name type="scientific">Geofilum rubicundum JCM 15548</name>
    <dbReference type="NCBI Taxonomy" id="1236989"/>
    <lineage>
        <taxon>Bacteria</taxon>
        <taxon>Pseudomonadati</taxon>
        <taxon>Bacteroidota</taxon>
        <taxon>Bacteroidia</taxon>
        <taxon>Marinilabiliales</taxon>
        <taxon>Marinilabiliaceae</taxon>
        <taxon>Geofilum</taxon>
    </lineage>
</organism>
<comment type="caution">
    <text evidence="4">The sequence shown here is derived from an EMBL/GenBank/DDBJ whole genome shotgun (WGS) entry which is preliminary data.</text>
</comment>
<dbReference type="EMBL" id="BAZW01000034">
    <property type="protein sequence ID" value="GAO30935.1"/>
    <property type="molecule type" value="Genomic_DNA"/>
</dbReference>
<dbReference type="AlphaFoldDB" id="A0A0E9M1C3"/>
<evidence type="ECO:0000256" key="1">
    <source>
        <dbReference type="ARBA" id="ARBA00004370"/>
    </source>
</evidence>
<accession>A0A0E9M1C3</accession>
<dbReference type="Proteomes" id="UP000032900">
    <property type="component" value="Unassembled WGS sequence"/>
</dbReference>
<reference evidence="4 5" key="1">
    <citation type="journal article" date="2015" name="Microbes Environ.">
        <title>Distribution and evolution of nitrogen fixation genes in the phylum bacteroidetes.</title>
        <authorList>
            <person name="Inoue J."/>
            <person name="Oshima K."/>
            <person name="Suda W."/>
            <person name="Sakamoto M."/>
            <person name="Iino T."/>
            <person name="Noda S."/>
            <person name="Hongoh Y."/>
            <person name="Hattori M."/>
            <person name="Ohkuma M."/>
        </authorList>
    </citation>
    <scope>NUCLEOTIDE SEQUENCE [LARGE SCALE GENOMIC DNA]</scope>
    <source>
        <strain evidence="4">JCM 15548</strain>
    </source>
</reference>
<gene>
    <name evidence="4" type="ORF">JCM15548_13257</name>
</gene>
<comment type="subcellular location">
    <subcellularLocation>
        <location evidence="1">Membrane</location>
    </subcellularLocation>
</comment>
<evidence type="ECO:0000313" key="5">
    <source>
        <dbReference type="Proteomes" id="UP000032900"/>
    </source>
</evidence>
<dbReference type="PROSITE" id="PS51779">
    <property type="entry name" value="POTRA"/>
    <property type="match status" value="2"/>
</dbReference>
<evidence type="ECO:0000259" key="3">
    <source>
        <dbReference type="PROSITE" id="PS51779"/>
    </source>
</evidence>
<evidence type="ECO:0000256" key="2">
    <source>
        <dbReference type="ARBA" id="ARBA00023136"/>
    </source>
</evidence>
<dbReference type="STRING" id="1236989.JCM15548_13257"/>